<dbReference type="InterPro" id="IPR019758">
    <property type="entry name" value="Pept_S26A_signal_pept_1_CS"/>
</dbReference>
<dbReference type="Proteomes" id="UP000640786">
    <property type="component" value="Unassembled WGS sequence"/>
</dbReference>
<dbReference type="CDD" id="cd06530">
    <property type="entry name" value="S26_SPase_I"/>
    <property type="match status" value="1"/>
</dbReference>
<dbReference type="GO" id="GO:0009003">
    <property type="term" value="F:signal peptidase activity"/>
    <property type="evidence" value="ECO:0007669"/>
    <property type="project" value="UniProtKB-EC"/>
</dbReference>
<keyword evidence="4 6" id="KW-0645">Protease</keyword>
<dbReference type="InterPro" id="IPR019756">
    <property type="entry name" value="Pept_S26A_signal_pept_1_Ser-AS"/>
</dbReference>
<dbReference type="PANTHER" id="PTHR43390:SF8">
    <property type="entry name" value="SIGNAL PEPTIDASE I"/>
    <property type="match status" value="1"/>
</dbReference>
<evidence type="ECO:0000259" key="8">
    <source>
        <dbReference type="Pfam" id="PF10502"/>
    </source>
</evidence>
<dbReference type="NCBIfam" id="TIGR02227">
    <property type="entry name" value="sigpep_I_bact"/>
    <property type="match status" value="1"/>
</dbReference>
<dbReference type="InterPro" id="IPR019533">
    <property type="entry name" value="Peptidase_S26"/>
</dbReference>
<dbReference type="PRINTS" id="PR00727">
    <property type="entry name" value="LEADERPTASE"/>
</dbReference>
<dbReference type="PANTHER" id="PTHR43390">
    <property type="entry name" value="SIGNAL PEPTIDASE I"/>
    <property type="match status" value="1"/>
</dbReference>
<evidence type="ECO:0000256" key="7">
    <source>
        <dbReference type="RuleBase" id="RU362042"/>
    </source>
</evidence>
<feature type="transmembrane region" description="Helical" evidence="6">
    <location>
        <begin position="34"/>
        <end position="55"/>
    </location>
</feature>
<dbReference type="EMBL" id="JACSQO010000002">
    <property type="protein sequence ID" value="MBD7943490.1"/>
    <property type="molecule type" value="Genomic_DNA"/>
</dbReference>
<evidence type="ECO:0000256" key="5">
    <source>
        <dbReference type="ARBA" id="ARBA00022801"/>
    </source>
</evidence>
<evidence type="ECO:0000313" key="10">
    <source>
        <dbReference type="Proteomes" id="UP000640786"/>
    </source>
</evidence>
<dbReference type="PROSITE" id="PS00760">
    <property type="entry name" value="SPASE_I_2"/>
    <property type="match status" value="1"/>
</dbReference>
<keyword evidence="6" id="KW-0472">Membrane</keyword>
<protein>
    <recommendedName>
        <fullName evidence="3 6">Signal peptidase I</fullName>
        <ecNumber evidence="3 6">3.4.21.89</ecNumber>
    </recommendedName>
</protein>
<name>A0ABR8R752_9BACI</name>
<dbReference type="InterPro" id="IPR019757">
    <property type="entry name" value="Pept_S26A_signal_pept_1_Lys-AS"/>
</dbReference>
<evidence type="ECO:0000313" key="9">
    <source>
        <dbReference type="EMBL" id="MBD7943490.1"/>
    </source>
</evidence>
<dbReference type="InterPro" id="IPR036286">
    <property type="entry name" value="LexA/Signal_pep-like_sf"/>
</dbReference>
<comment type="similarity">
    <text evidence="7">Belongs to the peptidase S26 family.</text>
</comment>
<dbReference type="Pfam" id="PF10502">
    <property type="entry name" value="Peptidase_S26"/>
    <property type="match status" value="1"/>
</dbReference>
<evidence type="ECO:0000256" key="4">
    <source>
        <dbReference type="ARBA" id="ARBA00022670"/>
    </source>
</evidence>
<comment type="catalytic activity">
    <reaction evidence="1 6">
        <text>Cleavage of hydrophobic, N-terminal signal or leader sequences from secreted and periplasmic proteins.</text>
        <dbReference type="EC" id="3.4.21.89"/>
    </reaction>
</comment>
<dbReference type="InterPro" id="IPR000223">
    <property type="entry name" value="Pept_S26A_signal_pept_1"/>
</dbReference>
<dbReference type="EC" id="3.4.21.89" evidence="3 6"/>
<keyword evidence="6" id="KW-0812">Transmembrane</keyword>
<evidence type="ECO:0000256" key="1">
    <source>
        <dbReference type="ARBA" id="ARBA00000677"/>
    </source>
</evidence>
<evidence type="ECO:0000256" key="6">
    <source>
        <dbReference type="RuleBase" id="RU003993"/>
    </source>
</evidence>
<proteinExistence type="inferred from homology"/>
<sequence>MSKVLIKGIILLEKEVLKVRKTKDKNELLEWVKAIGIAILFAWGVRVFILTPIVVDGASMMPTFEDGDKVVVNKIGPRLTEYKRFDVIVFEAKEDTNYIKRIIGIPGDRIAYENDELFINGEKYEEPYLDEYKKALLGNDTLTQDFKLDQKLGEIAVPEGHYFVLGDNRLNSIDSRDPSVGFVPMDKFLGSAEIVFLPLDNLKLIK</sequence>
<evidence type="ECO:0000256" key="3">
    <source>
        <dbReference type="ARBA" id="ARBA00013208"/>
    </source>
</evidence>
<keyword evidence="6" id="KW-1133">Transmembrane helix</keyword>
<keyword evidence="5 6" id="KW-0378">Hydrolase</keyword>
<reference evidence="9 10" key="1">
    <citation type="submission" date="2020-08" db="EMBL/GenBank/DDBJ databases">
        <title>A Genomic Blueprint of the Chicken Gut Microbiome.</title>
        <authorList>
            <person name="Gilroy R."/>
            <person name="Ravi A."/>
            <person name="Getino M."/>
            <person name="Pursley I."/>
            <person name="Horton D.L."/>
            <person name="Alikhan N.-F."/>
            <person name="Baker D."/>
            <person name="Gharbi K."/>
            <person name="Hall N."/>
            <person name="Watson M."/>
            <person name="Adriaenssens E.M."/>
            <person name="Foster-Nyarko E."/>
            <person name="Jarju S."/>
            <person name="Secka A."/>
            <person name="Antonio M."/>
            <person name="Oren A."/>
            <person name="Chaudhuri R."/>
            <person name="La Ragione R.M."/>
            <person name="Hildebrand F."/>
            <person name="Pallen M.J."/>
        </authorList>
    </citation>
    <scope>NUCLEOTIDE SEQUENCE [LARGE SCALE GENOMIC DNA]</scope>
    <source>
        <strain evidence="9 10">Sa2BUA9</strain>
    </source>
</reference>
<comment type="subcellular location">
    <subcellularLocation>
        <location evidence="2">Cell membrane</location>
        <topology evidence="2">Single-pass type II membrane protein</topology>
    </subcellularLocation>
    <subcellularLocation>
        <location evidence="7">Membrane</location>
        <topology evidence="7">Single-pass type II membrane protein</topology>
    </subcellularLocation>
</comment>
<feature type="domain" description="Peptidase S26" evidence="8">
    <location>
        <begin position="29"/>
        <end position="196"/>
    </location>
</feature>
<keyword evidence="10" id="KW-1185">Reference proteome</keyword>
<dbReference type="Gene3D" id="2.10.109.10">
    <property type="entry name" value="Umud Fragment, subunit A"/>
    <property type="match status" value="1"/>
</dbReference>
<dbReference type="PROSITE" id="PS00501">
    <property type="entry name" value="SPASE_I_1"/>
    <property type="match status" value="1"/>
</dbReference>
<evidence type="ECO:0000256" key="2">
    <source>
        <dbReference type="ARBA" id="ARBA00004401"/>
    </source>
</evidence>
<comment type="caution">
    <text evidence="9">The sequence shown here is derived from an EMBL/GenBank/DDBJ whole genome shotgun (WGS) entry which is preliminary data.</text>
</comment>
<dbReference type="SUPFAM" id="SSF51306">
    <property type="entry name" value="LexA/Signal peptidase"/>
    <property type="match status" value="1"/>
</dbReference>
<dbReference type="PROSITE" id="PS00761">
    <property type="entry name" value="SPASE_I_3"/>
    <property type="match status" value="1"/>
</dbReference>
<gene>
    <name evidence="9" type="primary">lepB</name>
    <name evidence="9" type="ORF">H9650_05105</name>
</gene>
<accession>A0ABR8R752</accession>
<organism evidence="9 10">
    <name type="scientific">Psychrobacillus faecigallinarum</name>
    <dbReference type="NCBI Taxonomy" id="2762235"/>
    <lineage>
        <taxon>Bacteria</taxon>
        <taxon>Bacillati</taxon>
        <taxon>Bacillota</taxon>
        <taxon>Bacilli</taxon>
        <taxon>Bacillales</taxon>
        <taxon>Bacillaceae</taxon>
        <taxon>Psychrobacillus</taxon>
    </lineage>
</organism>